<sequence length="102" mass="11764">MYGELQAVAEWLALHVIRSKPKKNVSYHLQIGIGACKQVQFIMHLWVDENKGEKEILKSHYVNFDFRDTDISIAKKMVEITNIINGEIDPLEEAHDDNNKLS</sequence>
<evidence type="ECO:0000313" key="1">
    <source>
        <dbReference type="EMBL" id="DAE04812.1"/>
    </source>
</evidence>
<organism evidence="1">
    <name type="scientific">Siphoviridae sp. ctorp6</name>
    <dbReference type="NCBI Taxonomy" id="2825673"/>
    <lineage>
        <taxon>Viruses</taxon>
        <taxon>Duplodnaviria</taxon>
        <taxon>Heunggongvirae</taxon>
        <taxon>Uroviricota</taxon>
        <taxon>Caudoviricetes</taxon>
    </lineage>
</organism>
<name>A0A8S5PF19_9CAUD</name>
<accession>A0A8S5PF19</accession>
<dbReference type="EMBL" id="BK015394">
    <property type="protein sequence ID" value="DAE04812.1"/>
    <property type="molecule type" value="Genomic_DNA"/>
</dbReference>
<reference evidence="1" key="1">
    <citation type="journal article" date="2021" name="Proc. Natl. Acad. Sci. U.S.A.">
        <title>A Catalog of Tens of Thousands of Viruses from Human Metagenomes Reveals Hidden Associations with Chronic Diseases.</title>
        <authorList>
            <person name="Tisza M.J."/>
            <person name="Buck C.B."/>
        </authorList>
    </citation>
    <scope>NUCLEOTIDE SEQUENCE</scope>
    <source>
        <strain evidence="1">Ctorp6</strain>
    </source>
</reference>
<protein>
    <submittedName>
        <fullName evidence="1">Uncharacterized protein</fullName>
    </submittedName>
</protein>
<proteinExistence type="predicted"/>